<organism evidence="1 2">
    <name type="scientific">Polystyrenella longa</name>
    <dbReference type="NCBI Taxonomy" id="2528007"/>
    <lineage>
        <taxon>Bacteria</taxon>
        <taxon>Pseudomonadati</taxon>
        <taxon>Planctomycetota</taxon>
        <taxon>Planctomycetia</taxon>
        <taxon>Planctomycetales</taxon>
        <taxon>Planctomycetaceae</taxon>
        <taxon>Polystyrenella</taxon>
    </lineage>
</organism>
<dbReference type="EMBL" id="CP036281">
    <property type="protein sequence ID" value="QDU80758.1"/>
    <property type="molecule type" value="Genomic_DNA"/>
</dbReference>
<sequence>MRLFWSRINQHISSRANEAEAFQAEEQETFAHIKATHNQTFSEGLLDKAPQLKLPLRAKT</sequence>
<protein>
    <submittedName>
        <fullName evidence="1">Uncharacterized protein</fullName>
    </submittedName>
</protein>
<proteinExistence type="predicted"/>
<gene>
    <name evidence="1" type="ORF">Pla110_24910</name>
</gene>
<dbReference type="Proteomes" id="UP000317178">
    <property type="component" value="Chromosome"/>
</dbReference>
<name>A0A518CNH0_9PLAN</name>
<keyword evidence="2" id="KW-1185">Reference proteome</keyword>
<evidence type="ECO:0000313" key="1">
    <source>
        <dbReference type="EMBL" id="QDU80758.1"/>
    </source>
</evidence>
<dbReference type="KEGG" id="plon:Pla110_24910"/>
<reference evidence="1 2" key="1">
    <citation type="submission" date="2019-02" db="EMBL/GenBank/DDBJ databases">
        <title>Deep-cultivation of Planctomycetes and their phenomic and genomic characterization uncovers novel biology.</title>
        <authorList>
            <person name="Wiegand S."/>
            <person name="Jogler M."/>
            <person name="Boedeker C."/>
            <person name="Pinto D."/>
            <person name="Vollmers J."/>
            <person name="Rivas-Marin E."/>
            <person name="Kohn T."/>
            <person name="Peeters S.H."/>
            <person name="Heuer A."/>
            <person name="Rast P."/>
            <person name="Oberbeckmann S."/>
            <person name="Bunk B."/>
            <person name="Jeske O."/>
            <person name="Meyerdierks A."/>
            <person name="Storesund J.E."/>
            <person name="Kallscheuer N."/>
            <person name="Luecker S."/>
            <person name="Lage O.M."/>
            <person name="Pohl T."/>
            <person name="Merkel B.J."/>
            <person name="Hornburger P."/>
            <person name="Mueller R.-W."/>
            <person name="Bruemmer F."/>
            <person name="Labrenz M."/>
            <person name="Spormann A.M."/>
            <person name="Op den Camp H."/>
            <person name="Overmann J."/>
            <person name="Amann R."/>
            <person name="Jetten M.S.M."/>
            <person name="Mascher T."/>
            <person name="Medema M.H."/>
            <person name="Devos D.P."/>
            <person name="Kaster A.-K."/>
            <person name="Ovreas L."/>
            <person name="Rohde M."/>
            <person name="Galperin M.Y."/>
            <person name="Jogler C."/>
        </authorList>
    </citation>
    <scope>NUCLEOTIDE SEQUENCE [LARGE SCALE GENOMIC DNA]</scope>
    <source>
        <strain evidence="1 2">Pla110</strain>
    </source>
</reference>
<accession>A0A518CNH0</accession>
<dbReference type="AlphaFoldDB" id="A0A518CNH0"/>
<evidence type="ECO:0000313" key="2">
    <source>
        <dbReference type="Proteomes" id="UP000317178"/>
    </source>
</evidence>